<feature type="region of interest" description="Disordered" evidence="1">
    <location>
        <begin position="28"/>
        <end position="50"/>
    </location>
</feature>
<proteinExistence type="predicted"/>
<evidence type="ECO:0000256" key="2">
    <source>
        <dbReference type="SAM" id="Phobius"/>
    </source>
</evidence>
<evidence type="ECO:0000313" key="4">
    <source>
        <dbReference type="Proteomes" id="UP000054097"/>
    </source>
</evidence>
<dbReference type="AlphaFoldDB" id="A0A0C3ACY3"/>
<sequence>MTSMVVPEVPPWYFDYFVFTPSSAPITSGLPDSRSSTTNTAVSGNTSPPPTGAIVGGVVGGVVILSLVLFALFWRRRCQQQFGPRQLREKGEIDGSPTKVFASQSIPDSELNDDSREGRARARPADDLAYKTAPSPMKGRFSFARGENAANRAARRQTMVSSSAGDGLLSPSVISSSVPGISQSEEPDESGVSESPAQAPSLPRQRQSKTLGVQQEAAKDFTPFLSRRDCSTTTAMASTVPIPGRPNMSLMPVREIDAGI</sequence>
<keyword evidence="2" id="KW-1133">Transmembrane helix</keyword>
<evidence type="ECO:0000256" key="1">
    <source>
        <dbReference type="SAM" id="MobiDB-lite"/>
    </source>
</evidence>
<reference evidence="4" key="2">
    <citation type="submission" date="2015-01" db="EMBL/GenBank/DDBJ databases">
        <title>Evolutionary Origins and Diversification of the Mycorrhizal Mutualists.</title>
        <authorList>
            <consortium name="DOE Joint Genome Institute"/>
            <consortium name="Mycorrhizal Genomics Consortium"/>
            <person name="Kohler A."/>
            <person name="Kuo A."/>
            <person name="Nagy L.G."/>
            <person name="Floudas D."/>
            <person name="Copeland A."/>
            <person name="Barry K.W."/>
            <person name="Cichocki N."/>
            <person name="Veneault-Fourrey C."/>
            <person name="LaButti K."/>
            <person name="Lindquist E.A."/>
            <person name="Lipzen A."/>
            <person name="Lundell T."/>
            <person name="Morin E."/>
            <person name="Murat C."/>
            <person name="Riley R."/>
            <person name="Ohm R."/>
            <person name="Sun H."/>
            <person name="Tunlid A."/>
            <person name="Henrissat B."/>
            <person name="Grigoriev I.V."/>
            <person name="Hibbett D.S."/>
            <person name="Martin F."/>
        </authorList>
    </citation>
    <scope>NUCLEOTIDE SEQUENCE [LARGE SCALE GENOMIC DNA]</scope>
    <source>
        <strain evidence="4">MAFF 305830</strain>
    </source>
</reference>
<feature type="compositionally biased region" description="Basic and acidic residues" evidence="1">
    <location>
        <begin position="113"/>
        <end position="129"/>
    </location>
</feature>
<dbReference type="EMBL" id="KN824354">
    <property type="protein sequence ID" value="KIM22510.1"/>
    <property type="molecule type" value="Genomic_DNA"/>
</dbReference>
<reference evidence="3 4" key="1">
    <citation type="submission" date="2014-04" db="EMBL/GenBank/DDBJ databases">
        <authorList>
            <consortium name="DOE Joint Genome Institute"/>
            <person name="Kuo A."/>
            <person name="Zuccaro A."/>
            <person name="Kohler A."/>
            <person name="Nagy L.G."/>
            <person name="Floudas D."/>
            <person name="Copeland A."/>
            <person name="Barry K.W."/>
            <person name="Cichocki N."/>
            <person name="Veneault-Fourrey C."/>
            <person name="LaButti K."/>
            <person name="Lindquist E.A."/>
            <person name="Lipzen A."/>
            <person name="Lundell T."/>
            <person name="Morin E."/>
            <person name="Murat C."/>
            <person name="Sun H."/>
            <person name="Tunlid A."/>
            <person name="Henrissat B."/>
            <person name="Grigoriev I.V."/>
            <person name="Hibbett D.S."/>
            <person name="Martin F."/>
            <person name="Nordberg H.P."/>
            <person name="Cantor M.N."/>
            <person name="Hua S.X."/>
        </authorList>
    </citation>
    <scope>NUCLEOTIDE SEQUENCE [LARGE SCALE GENOMIC DNA]</scope>
    <source>
        <strain evidence="3 4">MAFF 305830</strain>
    </source>
</reference>
<protein>
    <submittedName>
        <fullName evidence="3">Uncharacterized protein</fullName>
    </submittedName>
</protein>
<dbReference type="STRING" id="933852.A0A0C3ACY3"/>
<organism evidence="3 4">
    <name type="scientific">Serendipita vermifera MAFF 305830</name>
    <dbReference type="NCBI Taxonomy" id="933852"/>
    <lineage>
        <taxon>Eukaryota</taxon>
        <taxon>Fungi</taxon>
        <taxon>Dikarya</taxon>
        <taxon>Basidiomycota</taxon>
        <taxon>Agaricomycotina</taxon>
        <taxon>Agaricomycetes</taxon>
        <taxon>Sebacinales</taxon>
        <taxon>Serendipitaceae</taxon>
        <taxon>Serendipita</taxon>
    </lineage>
</organism>
<accession>A0A0C3ACY3</accession>
<name>A0A0C3ACY3_SERVB</name>
<feature type="transmembrane region" description="Helical" evidence="2">
    <location>
        <begin position="53"/>
        <end position="74"/>
    </location>
</feature>
<keyword evidence="4" id="KW-1185">Reference proteome</keyword>
<feature type="region of interest" description="Disordered" evidence="1">
    <location>
        <begin position="88"/>
        <end position="232"/>
    </location>
</feature>
<evidence type="ECO:0000313" key="3">
    <source>
        <dbReference type="EMBL" id="KIM22510.1"/>
    </source>
</evidence>
<dbReference type="HOGENOM" id="CLU_1070249_0_0_1"/>
<keyword evidence="2" id="KW-0472">Membrane</keyword>
<gene>
    <name evidence="3" type="ORF">M408DRAFT_283710</name>
</gene>
<dbReference type="Proteomes" id="UP000054097">
    <property type="component" value="Unassembled WGS sequence"/>
</dbReference>
<feature type="compositionally biased region" description="Polar residues" evidence="1">
    <location>
        <begin position="33"/>
        <end position="46"/>
    </location>
</feature>
<feature type="compositionally biased region" description="Polar residues" evidence="1">
    <location>
        <begin position="192"/>
        <end position="213"/>
    </location>
</feature>
<feature type="compositionally biased region" description="Low complexity" evidence="1">
    <location>
        <begin position="167"/>
        <end position="182"/>
    </location>
</feature>
<keyword evidence="2" id="KW-0812">Transmembrane</keyword>